<feature type="compositionally biased region" description="Low complexity" evidence="13">
    <location>
        <begin position="106"/>
        <end position="126"/>
    </location>
</feature>
<dbReference type="InterPro" id="IPR056751">
    <property type="entry name" value="PAS_13"/>
</dbReference>
<dbReference type="PANTHER" id="PTHR47659:SF1">
    <property type="entry name" value="TRANSCRIPTION ACTIVATOR OF GLUCONEOGENESIS ERT1"/>
    <property type="match status" value="1"/>
</dbReference>
<evidence type="ECO:0000256" key="13">
    <source>
        <dbReference type="SAM" id="MobiDB-lite"/>
    </source>
</evidence>
<evidence type="ECO:0000256" key="7">
    <source>
        <dbReference type="ARBA" id="ARBA00023125"/>
    </source>
</evidence>
<name>A0A448YM92_BRENA</name>
<dbReference type="InterPro" id="IPR001138">
    <property type="entry name" value="Zn2Cys6_DnaBD"/>
</dbReference>
<dbReference type="SUPFAM" id="SSF57701">
    <property type="entry name" value="Zn2/Cys6 DNA-binding domain"/>
    <property type="match status" value="1"/>
</dbReference>
<feature type="compositionally biased region" description="Low complexity" evidence="13">
    <location>
        <begin position="229"/>
        <end position="256"/>
    </location>
</feature>
<comment type="function">
    <text evidence="11">Transcription factor which regulates nonfermentable carbon utilization. Activator of gluconeogenetic genes.</text>
</comment>
<keyword evidence="9" id="KW-0804">Transcription</keyword>
<dbReference type="PANTHER" id="PTHR47659">
    <property type="entry name" value="ZN(II)2CYS6 TRANSCRIPTION FACTOR (EUROFUNG)-RELATED"/>
    <property type="match status" value="1"/>
</dbReference>
<evidence type="ECO:0000256" key="8">
    <source>
        <dbReference type="ARBA" id="ARBA00023159"/>
    </source>
</evidence>
<dbReference type="FunCoup" id="A0A448YM92">
    <property type="interactions" value="273"/>
</dbReference>
<dbReference type="Pfam" id="PF24990">
    <property type="entry name" value="PAS_13"/>
    <property type="match status" value="2"/>
</dbReference>
<dbReference type="InterPro" id="IPR036864">
    <property type="entry name" value="Zn2-C6_fun-type_DNA-bd_sf"/>
</dbReference>
<dbReference type="GO" id="GO:0005634">
    <property type="term" value="C:nucleus"/>
    <property type="evidence" value="ECO:0007669"/>
    <property type="project" value="UniProtKB-SubCell"/>
</dbReference>
<comment type="similarity">
    <text evidence="2">Belongs to the ERT1/acuK family.</text>
</comment>
<feature type="region of interest" description="Disordered" evidence="13">
    <location>
        <begin position="227"/>
        <end position="262"/>
    </location>
</feature>
<accession>A0A448YM92</accession>
<feature type="region of interest" description="Disordered" evidence="13">
    <location>
        <begin position="89"/>
        <end position="146"/>
    </location>
</feature>
<proteinExistence type="inferred from homology"/>
<dbReference type="PROSITE" id="PS50048">
    <property type="entry name" value="ZN2_CY6_FUNGAL_2"/>
    <property type="match status" value="1"/>
</dbReference>
<dbReference type="InterPro" id="IPR000014">
    <property type="entry name" value="PAS"/>
</dbReference>
<feature type="domain" description="Zn(2)-C6 fungal-type" evidence="14">
    <location>
        <begin position="58"/>
        <end position="87"/>
    </location>
</feature>
<dbReference type="GO" id="GO:0008270">
    <property type="term" value="F:zinc ion binding"/>
    <property type="evidence" value="ECO:0007669"/>
    <property type="project" value="InterPro"/>
</dbReference>
<dbReference type="GO" id="GO:0006094">
    <property type="term" value="P:gluconeogenesis"/>
    <property type="evidence" value="ECO:0007669"/>
    <property type="project" value="UniProtKB-KW"/>
</dbReference>
<evidence type="ECO:0000256" key="4">
    <source>
        <dbReference type="ARBA" id="ARBA00022723"/>
    </source>
</evidence>
<sequence>MSNKEVDVEVDSTVQPMDNSELPQSLPSQISSIKKSPDSSPKERVRRRRVPRKKVSRACNHCRKAHITCDESRPCKRCIARHLADSCQDAPRKTKKYLQDETRKANGVSTASSTSSSGIAITNTTSPNNHSFSERGVSNERSSSSGHFLSTAADLEYSVLGRIIDKDVLDVGGANGTISNGNGVSNGNGSAAAATPTAQRFLSPTMSSSSDDLGYLNYQPLMNLQKETPQQSPSQLSNSQTALQPASQSASQSLQPRYNGPQYLYSSTTNAPLFPSSTQNISYSDLHSDGPKCDASTNQYFIGSMASIDGARTYTFPEVVKKISVFRSHHQDEFRRRNKRSAISFSIGVLDEFSTDVFSSSLSRGNSTGVGEYQRTNQYHYTDNDSSTRIEYQEAGKEASKNDIAPAHKTGFNGCGLLYHEPSEIYSAIRAPFPYVRPYHNLNLYLRKRFDKRHLMSMSKSIAEYRPSFIAGMIHLKEDDLIFAEQCFQRTLLEYDNYISISGTPTLVWRRTSQIAYVGDEFCILTGWTKQQLLGRSTFAVEIMDDKSCVEYFRIFSKIAFGDFHGATMTECTLLTPDRESIRTSCIWTMKRDVFGIPMMIIANFLPILT</sequence>
<feature type="compositionally biased region" description="Low complexity" evidence="13">
    <location>
        <begin position="20"/>
        <end position="34"/>
    </location>
</feature>
<dbReference type="InterPro" id="IPR035965">
    <property type="entry name" value="PAS-like_dom_sf"/>
</dbReference>
<keyword evidence="8" id="KW-0010">Activator</keyword>
<protein>
    <recommendedName>
        <fullName evidence="12">Transcription activator of gluconeogenesis ERT1</fullName>
    </recommendedName>
</protein>
<comment type="subcellular location">
    <subcellularLocation>
        <location evidence="1">Nucleus</location>
    </subcellularLocation>
</comment>
<evidence type="ECO:0000256" key="3">
    <source>
        <dbReference type="ARBA" id="ARBA00022432"/>
    </source>
</evidence>
<evidence type="ECO:0000256" key="9">
    <source>
        <dbReference type="ARBA" id="ARBA00023163"/>
    </source>
</evidence>
<keyword evidence="3" id="KW-0312">Gluconeogenesis</keyword>
<keyword evidence="10" id="KW-0539">Nucleus</keyword>
<dbReference type="AlphaFoldDB" id="A0A448YM92"/>
<evidence type="ECO:0000256" key="12">
    <source>
        <dbReference type="ARBA" id="ARBA00040903"/>
    </source>
</evidence>
<keyword evidence="16" id="KW-1185">Reference proteome</keyword>
<keyword evidence="7" id="KW-0238">DNA-binding</keyword>
<dbReference type="InParanoid" id="A0A448YM92"/>
<dbReference type="InterPro" id="IPR050335">
    <property type="entry name" value="ERT1_acuK_gluconeogen_tf"/>
</dbReference>
<feature type="region of interest" description="Disordered" evidence="13">
    <location>
        <begin position="1"/>
        <end position="54"/>
    </location>
</feature>
<dbReference type="Pfam" id="PF00172">
    <property type="entry name" value="Zn_clus"/>
    <property type="match status" value="1"/>
</dbReference>
<evidence type="ECO:0000256" key="5">
    <source>
        <dbReference type="ARBA" id="ARBA00022833"/>
    </source>
</evidence>
<dbReference type="PROSITE" id="PS00463">
    <property type="entry name" value="ZN2_CY6_FUNGAL_1"/>
    <property type="match status" value="1"/>
</dbReference>
<dbReference type="Proteomes" id="UP000290900">
    <property type="component" value="Unassembled WGS sequence"/>
</dbReference>
<dbReference type="EMBL" id="CAACVR010000016">
    <property type="protein sequence ID" value="VEU22052.1"/>
    <property type="molecule type" value="Genomic_DNA"/>
</dbReference>
<dbReference type="OrthoDB" id="2538135at2759"/>
<evidence type="ECO:0000256" key="11">
    <source>
        <dbReference type="ARBA" id="ARBA00037475"/>
    </source>
</evidence>
<dbReference type="GO" id="GO:0000977">
    <property type="term" value="F:RNA polymerase II transcription regulatory region sequence-specific DNA binding"/>
    <property type="evidence" value="ECO:0007669"/>
    <property type="project" value="TreeGrafter"/>
</dbReference>
<dbReference type="CDD" id="cd00067">
    <property type="entry name" value="GAL4"/>
    <property type="match status" value="1"/>
</dbReference>
<evidence type="ECO:0000313" key="15">
    <source>
        <dbReference type="EMBL" id="VEU22052.1"/>
    </source>
</evidence>
<reference evidence="15 16" key="1">
    <citation type="submission" date="2018-12" db="EMBL/GenBank/DDBJ databases">
        <authorList>
            <person name="Tiukova I."/>
            <person name="Dainat J."/>
        </authorList>
    </citation>
    <scope>NUCLEOTIDE SEQUENCE [LARGE SCALE GENOMIC DNA]</scope>
</reference>
<dbReference type="SUPFAM" id="SSF55785">
    <property type="entry name" value="PYP-like sensor domain (PAS domain)"/>
    <property type="match status" value="1"/>
</dbReference>
<dbReference type="CDD" id="cd00130">
    <property type="entry name" value="PAS"/>
    <property type="match status" value="1"/>
</dbReference>
<evidence type="ECO:0000313" key="16">
    <source>
        <dbReference type="Proteomes" id="UP000290900"/>
    </source>
</evidence>
<feature type="compositionally biased region" description="Basic residues" evidence="13">
    <location>
        <begin position="44"/>
        <end position="54"/>
    </location>
</feature>
<organism evidence="15 16">
    <name type="scientific">Brettanomyces naardenensis</name>
    <name type="common">Yeast</name>
    <dbReference type="NCBI Taxonomy" id="13370"/>
    <lineage>
        <taxon>Eukaryota</taxon>
        <taxon>Fungi</taxon>
        <taxon>Dikarya</taxon>
        <taxon>Ascomycota</taxon>
        <taxon>Saccharomycotina</taxon>
        <taxon>Pichiomycetes</taxon>
        <taxon>Pichiales</taxon>
        <taxon>Pichiaceae</taxon>
        <taxon>Brettanomyces</taxon>
    </lineage>
</organism>
<gene>
    <name evidence="15" type="ORF">BRENAR_LOCUS2784</name>
</gene>
<keyword evidence="6" id="KW-0805">Transcription regulation</keyword>
<dbReference type="GO" id="GO:0009267">
    <property type="term" value="P:cellular response to starvation"/>
    <property type="evidence" value="ECO:0007669"/>
    <property type="project" value="TreeGrafter"/>
</dbReference>
<keyword evidence="4" id="KW-0479">Metal-binding</keyword>
<dbReference type="Gene3D" id="4.10.240.10">
    <property type="entry name" value="Zn(2)-C6 fungal-type DNA-binding domain"/>
    <property type="match status" value="1"/>
</dbReference>
<dbReference type="STRING" id="13370.A0A448YM92"/>
<dbReference type="GO" id="GO:0000981">
    <property type="term" value="F:DNA-binding transcription factor activity, RNA polymerase II-specific"/>
    <property type="evidence" value="ECO:0007669"/>
    <property type="project" value="InterPro"/>
</dbReference>
<evidence type="ECO:0000256" key="10">
    <source>
        <dbReference type="ARBA" id="ARBA00023242"/>
    </source>
</evidence>
<dbReference type="SMART" id="SM00066">
    <property type="entry name" value="GAL4"/>
    <property type="match status" value="1"/>
</dbReference>
<evidence type="ECO:0000256" key="2">
    <source>
        <dbReference type="ARBA" id="ARBA00010855"/>
    </source>
</evidence>
<evidence type="ECO:0000259" key="14">
    <source>
        <dbReference type="PROSITE" id="PS50048"/>
    </source>
</evidence>
<evidence type="ECO:0000256" key="6">
    <source>
        <dbReference type="ARBA" id="ARBA00023015"/>
    </source>
</evidence>
<evidence type="ECO:0000256" key="1">
    <source>
        <dbReference type="ARBA" id="ARBA00004123"/>
    </source>
</evidence>
<keyword evidence="5" id="KW-0862">Zinc</keyword>